<dbReference type="AlphaFoldDB" id="A0A0D0EMK0"/>
<dbReference type="OrthoDB" id="1366320at2"/>
<sequence>MKKISLKNITEGLKRDEMRMIQGGSGCGSPAGRYCMLNHGIFNCAPSLKCVPKPEYPGDIYTGICS</sequence>
<evidence type="ECO:0000313" key="3">
    <source>
        <dbReference type="Proteomes" id="UP000032061"/>
    </source>
</evidence>
<evidence type="ECO:0000313" key="4">
    <source>
        <dbReference type="Proteomes" id="UP000198302"/>
    </source>
</evidence>
<evidence type="ECO:0000313" key="1">
    <source>
        <dbReference type="EMBL" id="KIO53820.1"/>
    </source>
</evidence>
<dbReference type="Proteomes" id="UP000032061">
    <property type="component" value="Unassembled WGS sequence"/>
</dbReference>
<dbReference type="Proteomes" id="UP000198302">
    <property type="component" value="Unassembled WGS sequence"/>
</dbReference>
<gene>
    <name evidence="2" type="ORF">B0A73_02215</name>
    <name evidence="1" type="ORF">IW18_05625</name>
</gene>
<protein>
    <recommendedName>
        <fullName evidence="5">Bacteriocin</fullName>
    </recommendedName>
</protein>
<organism evidence="1 3">
    <name type="scientific">Flavobacterium hibernum</name>
    <dbReference type="NCBI Taxonomy" id="37752"/>
    <lineage>
        <taxon>Bacteria</taxon>
        <taxon>Pseudomonadati</taxon>
        <taxon>Bacteroidota</taxon>
        <taxon>Flavobacteriia</taxon>
        <taxon>Flavobacteriales</taxon>
        <taxon>Flavobacteriaceae</taxon>
        <taxon>Flavobacterium</taxon>
    </lineage>
</organism>
<evidence type="ECO:0008006" key="5">
    <source>
        <dbReference type="Google" id="ProtNLM"/>
    </source>
</evidence>
<proteinExistence type="predicted"/>
<dbReference type="EMBL" id="MUGX01000006">
    <property type="protein sequence ID" value="OXA90569.1"/>
    <property type="molecule type" value="Genomic_DNA"/>
</dbReference>
<dbReference type="RefSeq" id="WP_041516599.1">
    <property type="nucleotide sequence ID" value="NZ_JPRK01000005.1"/>
</dbReference>
<evidence type="ECO:0000313" key="2">
    <source>
        <dbReference type="EMBL" id="OXA90569.1"/>
    </source>
</evidence>
<name>A0A0D0EMK0_9FLAO</name>
<keyword evidence="4" id="KW-1185">Reference proteome</keyword>
<reference evidence="2 4" key="2">
    <citation type="submission" date="2016-11" db="EMBL/GenBank/DDBJ databases">
        <title>Whole genomes of Flavobacteriaceae.</title>
        <authorList>
            <person name="Stine C."/>
            <person name="Li C."/>
            <person name="Tadesse D."/>
        </authorList>
    </citation>
    <scope>NUCLEOTIDE SEQUENCE [LARGE SCALE GENOMIC DNA]</scope>
    <source>
        <strain evidence="2 4">ATCC 51468</strain>
    </source>
</reference>
<accession>A0A0D0EMK0</accession>
<dbReference type="EMBL" id="JPRK01000005">
    <property type="protein sequence ID" value="KIO53820.1"/>
    <property type="molecule type" value="Genomic_DNA"/>
</dbReference>
<reference evidence="1 3" key="1">
    <citation type="submission" date="2015-01" db="EMBL/GenBank/DDBJ databases">
        <title>Genome of Flavobacterium hibernum DSM 12611.</title>
        <authorList>
            <person name="Stropko S.J."/>
            <person name="Pipes S.E."/>
            <person name="Newman J.D."/>
        </authorList>
    </citation>
    <scope>NUCLEOTIDE SEQUENCE [LARGE SCALE GENOMIC DNA]</scope>
    <source>
        <strain evidence="1 3">DSM 12611</strain>
    </source>
</reference>
<comment type="caution">
    <text evidence="1">The sequence shown here is derived from an EMBL/GenBank/DDBJ whole genome shotgun (WGS) entry which is preliminary data.</text>
</comment>